<proteinExistence type="predicted"/>
<organism evidence="1 2">
    <name type="scientific">Microvirga lupini</name>
    <dbReference type="NCBI Taxonomy" id="420324"/>
    <lineage>
        <taxon>Bacteria</taxon>
        <taxon>Pseudomonadati</taxon>
        <taxon>Pseudomonadota</taxon>
        <taxon>Alphaproteobacteria</taxon>
        <taxon>Hyphomicrobiales</taxon>
        <taxon>Methylobacteriaceae</taxon>
        <taxon>Microvirga</taxon>
    </lineage>
</organism>
<reference evidence="1 2" key="1">
    <citation type="submission" date="2020-08" db="EMBL/GenBank/DDBJ databases">
        <title>The Agave Microbiome: Exploring the role of microbial communities in plant adaptations to desert environments.</title>
        <authorList>
            <person name="Partida-Martinez L.P."/>
        </authorList>
    </citation>
    <scope>NUCLEOTIDE SEQUENCE [LARGE SCALE GENOMIC DNA]</scope>
    <source>
        <strain evidence="1 2">AT3.9</strain>
    </source>
</reference>
<dbReference type="Pfam" id="PF01650">
    <property type="entry name" value="Peptidase_C13"/>
    <property type="match status" value="1"/>
</dbReference>
<dbReference type="AlphaFoldDB" id="A0A7W4YWE8"/>
<dbReference type="Proteomes" id="UP000532010">
    <property type="component" value="Unassembled WGS sequence"/>
</dbReference>
<keyword evidence="2" id="KW-1185">Reference proteome</keyword>
<dbReference type="GO" id="GO:0008233">
    <property type="term" value="F:peptidase activity"/>
    <property type="evidence" value="ECO:0007669"/>
    <property type="project" value="InterPro"/>
</dbReference>
<dbReference type="GO" id="GO:0006508">
    <property type="term" value="P:proteolysis"/>
    <property type="evidence" value="ECO:0007669"/>
    <property type="project" value="InterPro"/>
</dbReference>
<accession>A0A7W4YWE8</accession>
<evidence type="ECO:0008006" key="3">
    <source>
        <dbReference type="Google" id="ProtNLM"/>
    </source>
</evidence>
<dbReference type="EMBL" id="JACHWB010000001">
    <property type="protein sequence ID" value="MBB3017918.1"/>
    <property type="molecule type" value="Genomic_DNA"/>
</dbReference>
<dbReference type="InterPro" id="IPR001096">
    <property type="entry name" value="Peptidase_C13"/>
</dbReference>
<comment type="caution">
    <text evidence="1">The sequence shown here is derived from an EMBL/GenBank/DDBJ whole genome shotgun (WGS) entry which is preliminary data.</text>
</comment>
<protein>
    <recommendedName>
        <fullName evidence="3">Peptidase C13, legumain asparaginyl peptidase</fullName>
    </recommendedName>
</protein>
<gene>
    <name evidence="1" type="ORF">FHR70_000958</name>
</gene>
<sequence length="278" mass="29845">MLRSIVVWLVGLFLAAVPVQESFGQTARRTDPMRLEPQRAGQTDVYILSFGLWGPQSVFESEAKGAARILEQQLGAKGRSIVRFNTKRWAGATPETILAAAEAAGRTLDPAEDIVVLVLTSHGAPEGIGLVAGRETRLVTPGDVRALLERTRAQHRVVIVSACYSGVFARELADAQTLVITAAAADKPSFGCRDGATWTYFGDAFFNKALRGDARLDSAFERARGLVTQREMREGFDPSNPQMAGGSQVLERLMVACGPSPVRQACRCGPPSARSAAC</sequence>
<name>A0A7W4YWE8_9HYPH</name>
<dbReference type="Gene3D" id="3.40.50.1460">
    <property type="match status" value="1"/>
</dbReference>
<evidence type="ECO:0000313" key="1">
    <source>
        <dbReference type="EMBL" id="MBB3017918.1"/>
    </source>
</evidence>
<evidence type="ECO:0000313" key="2">
    <source>
        <dbReference type="Proteomes" id="UP000532010"/>
    </source>
</evidence>
<dbReference type="RefSeq" id="WP_183447582.1">
    <property type="nucleotide sequence ID" value="NZ_JACHWB010000001.1"/>
</dbReference>